<proteinExistence type="inferred from homology"/>
<comment type="caution">
    <text evidence="3">The sequence shown here is derived from an EMBL/GenBank/DDBJ whole genome shotgun (WGS) entry which is preliminary data.</text>
</comment>
<dbReference type="InterPro" id="IPR004482">
    <property type="entry name" value="Mg_chelat-rel"/>
</dbReference>
<dbReference type="EMBL" id="JBHSUA010000007">
    <property type="protein sequence ID" value="MFC6395836.1"/>
    <property type="molecule type" value="Genomic_DNA"/>
</dbReference>
<dbReference type="RefSeq" id="WP_343884537.1">
    <property type="nucleotide sequence ID" value="NZ_BAAAKI010000002.1"/>
</dbReference>
<name>A0ABW1WXQ9_9ACTN</name>
<dbReference type="Pfam" id="PF13335">
    <property type="entry name" value="Mg_chelatase_C"/>
    <property type="match status" value="1"/>
</dbReference>
<organism evidence="3 4">
    <name type="scientific">Luteococcus sanguinis</name>
    <dbReference type="NCBI Taxonomy" id="174038"/>
    <lineage>
        <taxon>Bacteria</taxon>
        <taxon>Bacillati</taxon>
        <taxon>Actinomycetota</taxon>
        <taxon>Actinomycetes</taxon>
        <taxon>Propionibacteriales</taxon>
        <taxon>Propionibacteriaceae</taxon>
        <taxon>Luteococcus</taxon>
    </lineage>
</organism>
<dbReference type="InterPro" id="IPR014721">
    <property type="entry name" value="Ribsml_uS5_D2-typ_fold_subgr"/>
</dbReference>
<protein>
    <submittedName>
        <fullName evidence="3">YifB family Mg chelatase-like AAA ATPase</fullName>
    </submittedName>
</protein>
<dbReference type="InterPro" id="IPR025158">
    <property type="entry name" value="Mg_chelat-rel_C"/>
</dbReference>
<evidence type="ECO:0000256" key="1">
    <source>
        <dbReference type="ARBA" id="ARBA00006354"/>
    </source>
</evidence>
<gene>
    <name evidence="3" type="ORF">ACFP57_02330</name>
</gene>
<dbReference type="NCBIfam" id="TIGR00368">
    <property type="entry name" value="YifB family Mg chelatase-like AAA ATPase"/>
    <property type="match status" value="1"/>
</dbReference>
<dbReference type="Gene3D" id="3.40.50.300">
    <property type="entry name" value="P-loop containing nucleotide triphosphate hydrolases"/>
    <property type="match status" value="1"/>
</dbReference>
<dbReference type="Pfam" id="PF13541">
    <property type="entry name" value="ChlI"/>
    <property type="match status" value="1"/>
</dbReference>
<dbReference type="SMART" id="SM00382">
    <property type="entry name" value="AAA"/>
    <property type="match status" value="1"/>
</dbReference>
<evidence type="ECO:0000313" key="4">
    <source>
        <dbReference type="Proteomes" id="UP001596266"/>
    </source>
</evidence>
<dbReference type="InterPro" id="IPR045006">
    <property type="entry name" value="CHLI-like"/>
</dbReference>
<dbReference type="CDD" id="cd00009">
    <property type="entry name" value="AAA"/>
    <property type="match status" value="1"/>
</dbReference>
<dbReference type="InterPro" id="IPR000523">
    <property type="entry name" value="Mg_chelatse_chII-like_cat_dom"/>
</dbReference>
<accession>A0ABW1WXQ9</accession>
<reference evidence="4" key="1">
    <citation type="journal article" date="2019" name="Int. J. Syst. Evol. Microbiol.">
        <title>The Global Catalogue of Microorganisms (GCM) 10K type strain sequencing project: providing services to taxonomists for standard genome sequencing and annotation.</title>
        <authorList>
            <consortium name="The Broad Institute Genomics Platform"/>
            <consortium name="The Broad Institute Genome Sequencing Center for Infectious Disease"/>
            <person name="Wu L."/>
            <person name="Ma J."/>
        </authorList>
    </citation>
    <scope>NUCLEOTIDE SEQUENCE [LARGE SCALE GENOMIC DNA]</scope>
    <source>
        <strain evidence="4">CGMCC 1.15277</strain>
    </source>
</reference>
<dbReference type="SUPFAM" id="SSF52540">
    <property type="entry name" value="P-loop containing nucleoside triphosphate hydrolases"/>
    <property type="match status" value="1"/>
</dbReference>
<dbReference type="InterPro" id="IPR003593">
    <property type="entry name" value="AAA+_ATPase"/>
</dbReference>
<dbReference type="Pfam" id="PF01078">
    <property type="entry name" value="Mg_chelatase"/>
    <property type="match status" value="1"/>
</dbReference>
<dbReference type="PANTHER" id="PTHR32039">
    <property type="entry name" value="MAGNESIUM-CHELATASE SUBUNIT CHLI"/>
    <property type="match status" value="1"/>
</dbReference>
<keyword evidence="4" id="KW-1185">Reference proteome</keyword>
<sequence>MSSASAWSAVLIGMQPTLVEVEAAIGNGLPKTVLVGLPDTALYQSRDRCTAAVASSGWQWPSALVTINLSPAGLPKAGTHFDLAIATAVLAAAGTVPAASAARTMMMGELGLDGRVRPVRGVLPALLAAQEAGFDRAIVPASQVGEAGLVTGMTVWGVRNLADLAEVLAGRPVLLAPDDMASDVVGEPAPALDLADVVGQQEAKFALEVAAAGRHHLFFHGPPGAGKTMLAERLTSLLPDLASRESLEVSALYSLAGRNLNDGLVSRPPFCSPHHKTSPAAIVGGGSRVPRPGQVSLAHRGVLFLDEAPEFPPSVLESLRTPLESGMVAIGRAAYEARYPARFQLVMAANPCPCGNHGTAGLMCRCSPMQVRRYRERISGPILDRIDLTHRLAPTRTSYLEIAGARGESSEVVRERVALARERQAHRLRGTSWMTNGEVPGHYLRDQLPLPDGVELLDEALVRGRVSSRGVDRVMRIAWTLCDLAGRDRPSRADVRGALELRRGETRAAA</sequence>
<dbReference type="InterPro" id="IPR020568">
    <property type="entry name" value="Ribosomal_Su5_D2-typ_SF"/>
</dbReference>
<dbReference type="PANTHER" id="PTHR32039:SF7">
    <property type="entry name" value="COMPETENCE PROTEIN COMM"/>
    <property type="match status" value="1"/>
</dbReference>
<comment type="similarity">
    <text evidence="1">Belongs to the Mg-chelatase subunits D/I family. ComM subfamily.</text>
</comment>
<evidence type="ECO:0000313" key="3">
    <source>
        <dbReference type="EMBL" id="MFC6395836.1"/>
    </source>
</evidence>
<dbReference type="InterPro" id="IPR027417">
    <property type="entry name" value="P-loop_NTPase"/>
</dbReference>
<dbReference type="SUPFAM" id="SSF54211">
    <property type="entry name" value="Ribosomal protein S5 domain 2-like"/>
    <property type="match status" value="1"/>
</dbReference>
<evidence type="ECO:0000259" key="2">
    <source>
        <dbReference type="SMART" id="SM00382"/>
    </source>
</evidence>
<feature type="domain" description="AAA+ ATPase" evidence="2">
    <location>
        <begin position="213"/>
        <end position="398"/>
    </location>
</feature>
<dbReference type="Gene3D" id="3.30.230.10">
    <property type="match status" value="1"/>
</dbReference>
<dbReference type="Proteomes" id="UP001596266">
    <property type="component" value="Unassembled WGS sequence"/>
</dbReference>